<gene>
    <name evidence="1" type="ORF">SAMN02927928_1808</name>
</gene>
<dbReference type="AlphaFoldDB" id="A0A1G4RDQ4"/>
<reference evidence="2" key="1">
    <citation type="submission" date="2016-10" db="EMBL/GenBank/DDBJ databases">
        <authorList>
            <person name="Varghese N."/>
            <person name="Submissions S."/>
        </authorList>
    </citation>
    <scope>NUCLEOTIDE SEQUENCE [LARGE SCALE GENOMIC DNA]</scope>
    <source>
        <strain evidence="2">CGMCC 1.3431</strain>
    </source>
</reference>
<keyword evidence="2" id="KW-1185">Reference proteome</keyword>
<organism evidence="1 2">
    <name type="scientific">Asticcacaulis taihuensis</name>
    <dbReference type="NCBI Taxonomy" id="260084"/>
    <lineage>
        <taxon>Bacteria</taxon>
        <taxon>Pseudomonadati</taxon>
        <taxon>Pseudomonadota</taxon>
        <taxon>Alphaproteobacteria</taxon>
        <taxon>Caulobacterales</taxon>
        <taxon>Caulobacteraceae</taxon>
        <taxon>Asticcacaulis</taxon>
    </lineage>
</organism>
<evidence type="ECO:0008006" key="3">
    <source>
        <dbReference type="Google" id="ProtNLM"/>
    </source>
</evidence>
<accession>A0A1G4RDQ4</accession>
<dbReference type="EMBL" id="FMTS01000002">
    <property type="protein sequence ID" value="SCW54896.1"/>
    <property type="molecule type" value="Genomic_DNA"/>
</dbReference>
<evidence type="ECO:0000313" key="1">
    <source>
        <dbReference type="EMBL" id="SCW54896.1"/>
    </source>
</evidence>
<name>A0A1G4RDQ4_9CAUL</name>
<evidence type="ECO:0000313" key="2">
    <source>
        <dbReference type="Proteomes" id="UP000199150"/>
    </source>
</evidence>
<proteinExistence type="predicted"/>
<protein>
    <recommendedName>
        <fullName evidence="3">PIN domain-containing protein</fullName>
    </recommendedName>
</protein>
<dbReference type="Proteomes" id="UP000199150">
    <property type="component" value="Unassembled WGS sequence"/>
</dbReference>
<sequence>MGIEMKQAVCIDCCAWNYFFDRGLDLSVELPKERFSIFMPREVEIEIAAIPDTSKNGTDNIPLKAYIYKTIHANQIQTTSVFGFATLEPDGTPSSVQTYGGFGQGTFQSDKGRGWYASQDVQSMLNGNSKRPTGLTRNQADAAVASHSFYSIVLTAEDRDKKGPIKLAANKNGKIIYLKVFGDSGLSLKNYISENIF</sequence>